<feature type="non-terminal residue" evidence="1">
    <location>
        <position position="1"/>
    </location>
</feature>
<keyword evidence="2" id="KW-1185">Reference proteome</keyword>
<dbReference type="PANTHER" id="PTHR48451">
    <property type="entry name" value="DUF4218 DOMAIN-CONTAINING PROTEIN"/>
    <property type="match status" value="1"/>
</dbReference>
<dbReference type="Proteomes" id="UP000828251">
    <property type="component" value="Unassembled WGS sequence"/>
</dbReference>
<reference evidence="1 2" key="1">
    <citation type="journal article" date="2021" name="Plant Biotechnol. J.">
        <title>Multi-omics assisted identification of the key and species-specific regulatory components of drought-tolerant mechanisms in Gossypium stocksii.</title>
        <authorList>
            <person name="Yu D."/>
            <person name="Ke L."/>
            <person name="Zhang D."/>
            <person name="Wu Y."/>
            <person name="Sun Y."/>
            <person name="Mei J."/>
            <person name="Sun J."/>
            <person name="Sun Y."/>
        </authorList>
    </citation>
    <scope>NUCLEOTIDE SEQUENCE [LARGE SCALE GENOMIC DNA]</scope>
    <source>
        <strain evidence="2">cv. E1</strain>
        <tissue evidence="1">Leaf</tissue>
    </source>
</reference>
<dbReference type="OrthoDB" id="1934032at2759"/>
<accession>A0A9D3ZPD5</accession>
<evidence type="ECO:0000313" key="2">
    <source>
        <dbReference type="Proteomes" id="UP000828251"/>
    </source>
</evidence>
<dbReference type="AlphaFoldDB" id="A0A9D3ZPD5"/>
<proteinExistence type="predicted"/>
<evidence type="ECO:0000313" key="1">
    <source>
        <dbReference type="EMBL" id="KAH1056526.1"/>
    </source>
</evidence>
<comment type="caution">
    <text evidence="1">The sequence shown here is derived from an EMBL/GenBank/DDBJ whole genome shotgun (WGS) entry which is preliminary data.</text>
</comment>
<name>A0A9D3ZPD5_9ROSI</name>
<sequence length="126" mass="14802">EYKQVLRSRSCSQRLQHREIHKLFTECFCEWFGQMVWSGKDINDKVKWLSQGPNRVVKKYSAYIINGFRFHAKSHERLRTQNCGIVVNSSITSYASARDSNPVKGNVKYYGLITDIIELERQNKNK</sequence>
<organism evidence="1 2">
    <name type="scientific">Gossypium stocksii</name>
    <dbReference type="NCBI Taxonomy" id="47602"/>
    <lineage>
        <taxon>Eukaryota</taxon>
        <taxon>Viridiplantae</taxon>
        <taxon>Streptophyta</taxon>
        <taxon>Embryophyta</taxon>
        <taxon>Tracheophyta</taxon>
        <taxon>Spermatophyta</taxon>
        <taxon>Magnoliopsida</taxon>
        <taxon>eudicotyledons</taxon>
        <taxon>Gunneridae</taxon>
        <taxon>Pentapetalae</taxon>
        <taxon>rosids</taxon>
        <taxon>malvids</taxon>
        <taxon>Malvales</taxon>
        <taxon>Malvaceae</taxon>
        <taxon>Malvoideae</taxon>
        <taxon>Gossypium</taxon>
    </lineage>
</organism>
<protein>
    <submittedName>
        <fullName evidence="1">Uncharacterized protein</fullName>
    </submittedName>
</protein>
<gene>
    <name evidence="1" type="ORF">J1N35_034591</name>
</gene>
<dbReference type="EMBL" id="JAIQCV010000010">
    <property type="protein sequence ID" value="KAH1056526.1"/>
    <property type="molecule type" value="Genomic_DNA"/>
</dbReference>
<dbReference type="PANTHER" id="PTHR48451:SF1">
    <property type="entry name" value="DUF4218 DOMAIN-CONTAINING PROTEIN"/>
    <property type="match status" value="1"/>
</dbReference>